<dbReference type="EMBL" id="FZNX01000001">
    <property type="protein sequence ID" value="SNR36610.1"/>
    <property type="molecule type" value="Genomic_DNA"/>
</dbReference>
<dbReference type="GO" id="GO:0016758">
    <property type="term" value="F:hexosyltransferase activity"/>
    <property type="evidence" value="ECO:0007669"/>
    <property type="project" value="UniProtKB-ARBA"/>
</dbReference>
<dbReference type="SUPFAM" id="SSF53448">
    <property type="entry name" value="Nucleotide-diphospho-sugar transferases"/>
    <property type="match status" value="1"/>
</dbReference>
<reference evidence="3" key="1">
    <citation type="submission" date="2017-06" db="EMBL/GenBank/DDBJ databases">
        <authorList>
            <person name="Varghese N."/>
            <person name="Submissions S."/>
        </authorList>
    </citation>
    <scope>NUCLEOTIDE SEQUENCE [LARGE SCALE GENOMIC DNA]</scope>
    <source>
        <strain evidence="3">DSM 27993</strain>
    </source>
</reference>
<feature type="domain" description="Glycosyltransferase 2-like" evidence="1">
    <location>
        <begin position="9"/>
        <end position="187"/>
    </location>
</feature>
<dbReference type="Pfam" id="PF00535">
    <property type="entry name" value="Glycos_transf_2"/>
    <property type="match status" value="1"/>
</dbReference>
<dbReference type="Gene3D" id="3.90.550.10">
    <property type="entry name" value="Spore Coat Polysaccharide Biosynthesis Protein SpsA, Chain A"/>
    <property type="match status" value="1"/>
</dbReference>
<dbReference type="PANTHER" id="PTHR22916:SF3">
    <property type="entry name" value="UDP-GLCNAC:BETAGAL BETA-1,3-N-ACETYLGLUCOSAMINYLTRANSFERASE-LIKE PROTEIN 1"/>
    <property type="match status" value="1"/>
</dbReference>
<dbReference type="Proteomes" id="UP000198412">
    <property type="component" value="Unassembled WGS sequence"/>
</dbReference>
<dbReference type="InterPro" id="IPR029044">
    <property type="entry name" value="Nucleotide-diphossugar_trans"/>
</dbReference>
<dbReference type="PANTHER" id="PTHR22916">
    <property type="entry name" value="GLYCOSYLTRANSFERASE"/>
    <property type="match status" value="1"/>
</dbReference>
<dbReference type="AlphaFoldDB" id="A0A238VQG7"/>
<accession>A0A238VQG7</accession>
<keyword evidence="3" id="KW-1185">Reference proteome</keyword>
<keyword evidence="2" id="KW-0808">Transferase</keyword>
<protein>
    <submittedName>
        <fullName evidence="2">Glycosyltransferase involved in cell wall bisynthesis</fullName>
    </submittedName>
</protein>
<dbReference type="InterPro" id="IPR001173">
    <property type="entry name" value="Glyco_trans_2-like"/>
</dbReference>
<evidence type="ECO:0000259" key="1">
    <source>
        <dbReference type="Pfam" id="PF00535"/>
    </source>
</evidence>
<name>A0A238VQG7_9FLAO</name>
<dbReference type="RefSeq" id="WP_176420242.1">
    <property type="nucleotide sequence ID" value="NZ_FZNX01000001.1"/>
</dbReference>
<proteinExistence type="predicted"/>
<gene>
    <name evidence="2" type="ORF">SAMN04488111_0892</name>
</gene>
<organism evidence="2 3">
    <name type="scientific">Lutibacter flavus</name>
    <dbReference type="NCBI Taxonomy" id="691689"/>
    <lineage>
        <taxon>Bacteria</taxon>
        <taxon>Pseudomonadati</taxon>
        <taxon>Bacteroidota</taxon>
        <taxon>Flavobacteriia</taxon>
        <taxon>Flavobacteriales</taxon>
        <taxon>Flavobacteriaceae</taxon>
        <taxon>Lutibacter</taxon>
    </lineage>
</organism>
<evidence type="ECO:0000313" key="3">
    <source>
        <dbReference type="Proteomes" id="UP000198412"/>
    </source>
</evidence>
<sequence>MKNSSPLVSIIVPNYNHSKYLKQRLDSVFKQSYENFEVILLDDCSTDNSREILTKYAKNTKVSHCIFNSSNSGNTFIQWNKGISLAKGEYVWIAESDDFCELNFLESVLEPMLNNHEIVLSYCQSYRVNKNGIVTGSWLNHTEDLDSQLFLSNFTMYGNEFIERFLIYKNIIPNASAAVIKKKALDKLGSKNIISKLRYCGDWVLYFKLIANNEISYSAKLLNNFRYHSGSVIAKANKKENRITIIDIDNVMKKKVLKFLRSQNLSNFKKIVKINKGIINKLKYKKAILLIRNGGKVKGFILLGTVLDVFLKNYKFKNNLRIKLLRLFKLKTN</sequence>
<evidence type="ECO:0000313" key="2">
    <source>
        <dbReference type="EMBL" id="SNR36610.1"/>
    </source>
</evidence>